<dbReference type="InterPro" id="IPR032675">
    <property type="entry name" value="LRR_dom_sf"/>
</dbReference>
<dbReference type="PANTHER" id="PTHR31900">
    <property type="entry name" value="F-BOX/RNI SUPERFAMILY PROTEIN-RELATED"/>
    <property type="match status" value="1"/>
</dbReference>
<proteinExistence type="predicted"/>
<protein>
    <recommendedName>
        <fullName evidence="1">F-box domain-containing protein</fullName>
    </recommendedName>
</protein>
<dbReference type="Gene3D" id="1.20.1280.50">
    <property type="match status" value="1"/>
</dbReference>
<dbReference type="SUPFAM" id="SSF52047">
    <property type="entry name" value="RNI-like"/>
    <property type="match status" value="1"/>
</dbReference>
<dbReference type="AlphaFoldDB" id="A0A5B6Z188"/>
<dbReference type="InterPro" id="IPR055411">
    <property type="entry name" value="LRR_FXL15/At3g58940/PEG3-like"/>
</dbReference>
<dbReference type="PANTHER" id="PTHR31900:SF30">
    <property type="entry name" value="SUPERFAMILY PROTEIN, PUTATIVE-RELATED"/>
    <property type="match status" value="1"/>
</dbReference>
<evidence type="ECO:0000259" key="1">
    <source>
        <dbReference type="PROSITE" id="PS50181"/>
    </source>
</evidence>
<gene>
    <name evidence="2" type="ORF">Din_007283</name>
</gene>
<dbReference type="EMBL" id="GHES01007283">
    <property type="protein sequence ID" value="MPA37842.1"/>
    <property type="molecule type" value="Transcribed_RNA"/>
</dbReference>
<dbReference type="PROSITE" id="PS50181">
    <property type="entry name" value="FBOX"/>
    <property type="match status" value="1"/>
</dbReference>
<dbReference type="InterPro" id="IPR053781">
    <property type="entry name" value="F-box_AtFBL13-like"/>
</dbReference>
<dbReference type="Pfam" id="PF00646">
    <property type="entry name" value="F-box"/>
    <property type="match status" value="1"/>
</dbReference>
<evidence type="ECO:0000313" key="2">
    <source>
        <dbReference type="EMBL" id="MPA37842.1"/>
    </source>
</evidence>
<feature type="domain" description="F-box" evidence="1">
    <location>
        <begin position="25"/>
        <end position="76"/>
    </location>
</feature>
<organism evidence="2">
    <name type="scientific">Davidia involucrata</name>
    <name type="common">Dove tree</name>
    <dbReference type="NCBI Taxonomy" id="16924"/>
    <lineage>
        <taxon>Eukaryota</taxon>
        <taxon>Viridiplantae</taxon>
        <taxon>Streptophyta</taxon>
        <taxon>Embryophyta</taxon>
        <taxon>Tracheophyta</taxon>
        <taxon>Spermatophyta</taxon>
        <taxon>Magnoliopsida</taxon>
        <taxon>eudicotyledons</taxon>
        <taxon>Gunneridae</taxon>
        <taxon>Pentapetalae</taxon>
        <taxon>asterids</taxon>
        <taxon>Cornales</taxon>
        <taxon>Nyssaceae</taxon>
        <taxon>Davidia</taxon>
    </lineage>
</organism>
<dbReference type="Pfam" id="PF24758">
    <property type="entry name" value="LRR_At5g56370"/>
    <property type="match status" value="1"/>
</dbReference>
<name>A0A5B6Z188_DAVIN</name>
<dbReference type="CDD" id="cd22160">
    <property type="entry name" value="F-box_AtFBL13-like"/>
    <property type="match status" value="1"/>
</dbReference>
<dbReference type="InterPro" id="IPR001810">
    <property type="entry name" value="F-box_dom"/>
</dbReference>
<dbReference type="InterPro" id="IPR036047">
    <property type="entry name" value="F-box-like_dom_sf"/>
</dbReference>
<dbReference type="InterPro" id="IPR006566">
    <property type="entry name" value="FBD"/>
</dbReference>
<dbReference type="Pfam" id="PF08387">
    <property type="entry name" value="FBD"/>
    <property type="match status" value="1"/>
</dbReference>
<sequence>MDASTVICNCKNKKLKEDQNMAEDSDRISKLPDMVLQHILSFLSTKYVVGTTILSKRWQNLWTSIPSLEFQEWRSFKEKSPTKSKRHLFMNFAERVLLLHDFSNIRQFSLSCGVQFDALRINAWISAAVRRKVEEFHICLSGLKEPFVLPHCFFISESLKVLDLQMRCVLKLPSSIVFSNLKILSLANVIFSDDCSTQQLFSGCLVLEKLNIVGCDWGNLKAVTISAPRLCSLMISEMDDENSSNRCHVMIFGTSLKFFSYSGAFMNDFCLYSSSSLVDACIYIYTEAEEPREVAYHVNKLIRELSGVKKLTLSSVAVEALSCAEELFAHLPMFNTLTHLELVSEEMDFNCEGLLKILQNCSRLESLIFAEGIFLSGYDENDSQIFNPVPSCFLSHLKSIEVQEFFGTEEELNLVKILLKNA</sequence>
<reference evidence="2" key="1">
    <citation type="submission" date="2019-08" db="EMBL/GenBank/DDBJ databases">
        <title>Reference gene set and small RNA set construction with multiple tissues from Davidia involucrata Baill.</title>
        <authorList>
            <person name="Yang H."/>
            <person name="Zhou C."/>
            <person name="Li G."/>
            <person name="Wang J."/>
            <person name="Gao P."/>
            <person name="Wang M."/>
            <person name="Wang R."/>
            <person name="Zhao Y."/>
        </authorList>
    </citation>
    <scope>NUCLEOTIDE SEQUENCE</scope>
    <source>
        <tissue evidence="2">Mixed with DoveR01_LX</tissue>
    </source>
</reference>
<accession>A0A5B6Z188</accession>
<dbReference type="InterPro" id="IPR050232">
    <property type="entry name" value="FBL13/AtMIF1-like"/>
</dbReference>
<dbReference type="Gene3D" id="3.80.10.10">
    <property type="entry name" value="Ribonuclease Inhibitor"/>
    <property type="match status" value="1"/>
</dbReference>
<dbReference type="SUPFAM" id="SSF81383">
    <property type="entry name" value="F-box domain"/>
    <property type="match status" value="1"/>
</dbReference>